<dbReference type="AlphaFoldDB" id="A0A1N7F0T8"/>
<reference evidence="3" key="1">
    <citation type="submission" date="2017-01" db="EMBL/GenBank/DDBJ databases">
        <authorList>
            <person name="Varghese N."/>
            <person name="Submissions S."/>
        </authorList>
    </citation>
    <scope>NUCLEOTIDE SEQUENCE [LARGE SCALE GENOMIC DNA]</scope>
    <source>
        <strain evidence="3">CGMCC 1.7737</strain>
    </source>
</reference>
<dbReference type="EMBL" id="FTNO01000007">
    <property type="protein sequence ID" value="SIR93946.1"/>
    <property type="molecule type" value="Genomic_DNA"/>
</dbReference>
<proteinExistence type="predicted"/>
<sequence length="630" mass="70601">MITDDSDERAREQRGLLEERELDPVTLQVIGGEFDTIAEEMGSKMIRSSYSSIIRESEDIGAGIFTPDCEEVAESDYTPMHVGSLPGYLRGMYKCIEERGEDVFEITEPGDVYFHNHPYYGASHSPDIAVIVPIFYDDELVGWSADTAHILDIGTATPGITIDLYDVYAEGQLFKARKVISRGERIEQVWNHIHDNTRTPRMNEGDLQAMISAAEIGRQRYVELIEKYGLETVQQAGDDLISYAEDLLRSKVAELPDGEWHETAYLDDDGRNRDKRIKIDVKVRVDGDDITIDLTDSNDQVPTGFNCPVDGATKVAAYFTLRALLMDTYVHDEYIPQNSGTFEPINVETRKGSIFDPNPPAAAFARINQVDMMGDLIVKALRNAVPDRVMAGNAAQVFFTSYSGPEPDSEGDEYWVYLEVNDGSYGGRPDKDGIDCVGALIHNTRNRPVEDIELSHPMRVDRYELREDGHGAGEFRGGHGVCRETTFLIDTVMSTEGDGKYHTPWGAFGGKEGAGASMWHIRTDDPDGSRPMFYSRRDQMPDEMDYGDEVDDVDELYTKVTGYQFEPGDHFIVKSAMSGGYGDPHDRPVEKVFDDYRDGLISKEIAREDYGVVIEDGEVDHDATADLRDR</sequence>
<dbReference type="Pfam" id="PF02538">
    <property type="entry name" value="Hydantoinase_B"/>
    <property type="match status" value="1"/>
</dbReference>
<keyword evidence="3" id="KW-1185">Reference proteome</keyword>
<dbReference type="Proteomes" id="UP000186914">
    <property type="component" value="Unassembled WGS sequence"/>
</dbReference>
<dbReference type="InterPro" id="IPR045079">
    <property type="entry name" value="Oxoprolinase-like"/>
</dbReference>
<gene>
    <name evidence="2" type="ORF">SAMN05421858_4698</name>
</gene>
<name>A0A1N7F0T8_9EURY</name>
<evidence type="ECO:0000313" key="2">
    <source>
        <dbReference type="EMBL" id="SIR93946.1"/>
    </source>
</evidence>
<accession>A0A1N7F0T8</accession>
<dbReference type="OrthoDB" id="8261at2157"/>
<dbReference type="InterPro" id="IPR003692">
    <property type="entry name" value="Hydantoinase_B"/>
</dbReference>
<dbReference type="PANTHER" id="PTHR11365:SF23">
    <property type="entry name" value="HYPOTHETICAL 5-OXOPROLINASE (EUROFUNG)-RELATED"/>
    <property type="match status" value="1"/>
</dbReference>
<protein>
    <submittedName>
        <fullName evidence="2">N-methylhydantoinase B</fullName>
    </submittedName>
</protein>
<dbReference type="GO" id="GO:0005829">
    <property type="term" value="C:cytosol"/>
    <property type="evidence" value="ECO:0007669"/>
    <property type="project" value="TreeGrafter"/>
</dbReference>
<dbReference type="PANTHER" id="PTHR11365">
    <property type="entry name" value="5-OXOPROLINASE RELATED"/>
    <property type="match status" value="1"/>
</dbReference>
<evidence type="ECO:0000259" key="1">
    <source>
        <dbReference type="Pfam" id="PF02538"/>
    </source>
</evidence>
<dbReference type="RefSeq" id="WP_076433091.1">
    <property type="nucleotide sequence ID" value="NZ_FTNO01000007.1"/>
</dbReference>
<organism evidence="2 3">
    <name type="scientific">Haladaptatus litoreus</name>
    <dbReference type="NCBI Taxonomy" id="553468"/>
    <lineage>
        <taxon>Archaea</taxon>
        <taxon>Methanobacteriati</taxon>
        <taxon>Methanobacteriota</taxon>
        <taxon>Stenosarchaea group</taxon>
        <taxon>Halobacteria</taxon>
        <taxon>Halobacteriales</taxon>
        <taxon>Haladaptataceae</taxon>
        <taxon>Haladaptatus</taxon>
    </lineage>
</organism>
<evidence type="ECO:0000313" key="3">
    <source>
        <dbReference type="Proteomes" id="UP000186914"/>
    </source>
</evidence>
<dbReference type="GO" id="GO:0006749">
    <property type="term" value="P:glutathione metabolic process"/>
    <property type="evidence" value="ECO:0007669"/>
    <property type="project" value="TreeGrafter"/>
</dbReference>
<feature type="domain" description="Hydantoinase B/oxoprolinase" evidence="1">
    <location>
        <begin position="23"/>
        <end position="584"/>
    </location>
</feature>
<dbReference type="GO" id="GO:0017168">
    <property type="term" value="F:5-oxoprolinase (ATP-hydrolyzing) activity"/>
    <property type="evidence" value="ECO:0007669"/>
    <property type="project" value="TreeGrafter"/>
</dbReference>